<dbReference type="InterPro" id="IPR019818">
    <property type="entry name" value="IsoCit/isopropylmalate_DH_CS"/>
</dbReference>
<keyword evidence="11 15" id="KW-0460">Magnesium</keyword>
<dbReference type="GO" id="GO:0009098">
    <property type="term" value="P:L-leucine biosynthetic process"/>
    <property type="evidence" value="ECO:0007669"/>
    <property type="project" value="UniProtKB-UniRule"/>
</dbReference>
<sequence length="361" mass="39964">MQSFRIAVLKGDGIGPEIVDATLRVLGKVEELFNVKFEYKEGLIGGIAIDETGTPLPDETLELCRDSDAVLLGAVGGPKWDNLPTDKRPERGLLKIRKELDLYANLRPAKVWEPLIDASPLKPEVVRGTDMLVVRELTGDVYYGEPRGIFEEGGKRVGVNTMRYTEDEIRRVVIKSFEIARKRRKKLTSVDKSNVLEVSGLWKQVVEEVSKDYPDVELEHLYVDNCAMQLVRRPSSFDVIVTGNIFGDILSDEAGVVVGSLGMLPSASVGDKHALYEPVHGSAPDIAGKGVANPIATILSAAMMLKYSFGMDKASDLVEKAVEETLNQGYRTPDIYSQGYNRVGTQEITDKIIENMERYKT</sequence>
<feature type="binding site" evidence="15">
    <location>
        <position position="248"/>
    </location>
    <ligand>
        <name>Mg(2+)</name>
        <dbReference type="ChEBI" id="CHEBI:18420"/>
    </ligand>
</feature>
<name>A0A497XM31_9AQUI</name>
<feature type="site" description="Important for catalysis" evidence="15">
    <location>
        <position position="142"/>
    </location>
</feature>
<dbReference type="GO" id="GO:0005829">
    <property type="term" value="C:cytosol"/>
    <property type="evidence" value="ECO:0007669"/>
    <property type="project" value="TreeGrafter"/>
</dbReference>
<comment type="caution">
    <text evidence="18">The sequence shown here is derived from an EMBL/GenBank/DDBJ whole genome shotgun (WGS) entry which is preliminary data.</text>
</comment>
<dbReference type="FunFam" id="3.40.718.10:FF:000028">
    <property type="entry name" value="3-isopropylmalate dehydrogenase"/>
    <property type="match status" value="1"/>
</dbReference>
<comment type="subcellular location">
    <subcellularLocation>
        <location evidence="3 15">Cytoplasm</location>
    </subcellularLocation>
</comment>
<feature type="binding site" evidence="15">
    <location>
        <position position="97"/>
    </location>
    <ligand>
        <name>substrate</name>
    </ligand>
</feature>
<feature type="binding site" evidence="15">
    <location>
        <position position="224"/>
    </location>
    <ligand>
        <name>substrate</name>
    </ligand>
</feature>
<comment type="function">
    <text evidence="15 16">Catalyzes the oxidation of 3-carboxy-2-hydroxy-4-methylpentanoate (3-isopropylmalate) to 3-carboxy-4-methyl-2-oxopentanoate. The product decarboxylates to 4-methyl-2 oxopentanoate.</text>
</comment>
<protein>
    <recommendedName>
        <fullName evidence="15">3-isopropylmalate dehydrogenase</fullName>
        <ecNumber evidence="15">1.1.1.85</ecNumber>
    </recommendedName>
    <alternativeName>
        <fullName evidence="15">3-IPM-DH</fullName>
    </alternativeName>
    <alternativeName>
        <fullName evidence="15">Beta-IPM dehydrogenase</fullName>
        <shortName evidence="15">IMDH</shortName>
    </alternativeName>
</protein>
<evidence type="ECO:0000256" key="14">
    <source>
        <dbReference type="ARBA" id="ARBA00023304"/>
    </source>
</evidence>
<evidence type="ECO:0000256" key="15">
    <source>
        <dbReference type="HAMAP-Rule" id="MF_01033"/>
    </source>
</evidence>
<comment type="pathway">
    <text evidence="4 15 16">Amino-acid biosynthesis; L-leucine biosynthesis; L-leucine from 3-methyl-2-oxobutanoate: step 3/4.</text>
</comment>
<dbReference type="NCBIfam" id="TIGR00169">
    <property type="entry name" value="leuB"/>
    <property type="match status" value="1"/>
</dbReference>
<evidence type="ECO:0000256" key="2">
    <source>
        <dbReference type="ARBA" id="ARBA00001936"/>
    </source>
</evidence>
<dbReference type="InterPro" id="IPR004429">
    <property type="entry name" value="Isopropylmalate_DH"/>
</dbReference>
<dbReference type="Proteomes" id="UP000267841">
    <property type="component" value="Unassembled WGS sequence"/>
</dbReference>
<evidence type="ECO:0000256" key="4">
    <source>
        <dbReference type="ARBA" id="ARBA00004762"/>
    </source>
</evidence>
<keyword evidence="8 15" id="KW-0963">Cytoplasm</keyword>
<keyword evidence="13 15" id="KW-0520">NAD</keyword>
<dbReference type="GO" id="GO:0051287">
    <property type="term" value="F:NAD binding"/>
    <property type="evidence" value="ECO:0007669"/>
    <property type="project" value="InterPro"/>
</dbReference>
<dbReference type="Gene3D" id="3.40.718.10">
    <property type="entry name" value="Isopropylmalate Dehydrogenase"/>
    <property type="match status" value="1"/>
</dbReference>
<keyword evidence="12 15" id="KW-0560">Oxidoreductase</keyword>
<evidence type="ECO:0000256" key="12">
    <source>
        <dbReference type="ARBA" id="ARBA00023002"/>
    </source>
</evidence>
<dbReference type="PANTHER" id="PTHR42979:SF1">
    <property type="entry name" value="3-ISOPROPYLMALATE DEHYDROGENASE"/>
    <property type="match status" value="1"/>
</dbReference>
<organism evidence="18 19">
    <name type="scientific">Hydrogenivirga caldilitoris</name>
    <dbReference type="NCBI Taxonomy" id="246264"/>
    <lineage>
        <taxon>Bacteria</taxon>
        <taxon>Pseudomonadati</taxon>
        <taxon>Aquificota</taxon>
        <taxon>Aquificia</taxon>
        <taxon>Aquificales</taxon>
        <taxon>Aquificaceae</taxon>
        <taxon>Hydrogenivirga</taxon>
    </lineage>
</organism>
<dbReference type="PANTHER" id="PTHR42979">
    <property type="entry name" value="3-ISOPROPYLMALATE DEHYDROGENASE"/>
    <property type="match status" value="1"/>
</dbReference>
<dbReference type="GO" id="GO:0000287">
    <property type="term" value="F:magnesium ion binding"/>
    <property type="evidence" value="ECO:0007669"/>
    <property type="project" value="InterPro"/>
</dbReference>
<keyword evidence="19" id="KW-1185">Reference proteome</keyword>
<evidence type="ECO:0000256" key="10">
    <source>
        <dbReference type="ARBA" id="ARBA00022723"/>
    </source>
</evidence>
<feature type="binding site" evidence="15">
    <location>
        <begin position="77"/>
        <end position="90"/>
    </location>
    <ligand>
        <name>NAD(+)</name>
        <dbReference type="ChEBI" id="CHEBI:57540"/>
    </ligand>
</feature>
<evidence type="ECO:0000256" key="5">
    <source>
        <dbReference type="ARBA" id="ARBA00008319"/>
    </source>
</evidence>
<comment type="subunit">
    <text evidence="6 15 16">Homodimer.</text>
</comment>
<evidence type="ECO:0000256" key="13">
    <source>
        <dbReference type="ARBA" id="ARBA00023027"/>
    </source>
</evidence>
<feature type="binding site" evidence="15">
    <location>
        <position position="107"/>
    </location>
    <ligand>
        <name>substrate</name>
    </ligand>
</feature>
<accession>A0A497XM31</accession>
<evidence type="ECO:0000256" key="6">
    <source>
        <dbReference type="ARBA" id="ARBA00011738"/>
    </source>
</evidence>
<proteinExistence type="inferred from homology"/>
<feature type="binding site" evidence="15">
    <location>
        <begin position="281"/>
        <end position="293"/>
    </location>
    <ligand>
        <name>NAD(+)</name>
        <dbReference type="ChEBI" id="CHEBI:57540"/>
    </ligand>
</feature>
<evidence type="ECO:0000313" key="18">
    <source>
        <dbReference type="EMBL" id="RLJ69937.1"/>
    </source>
</evidence>
<reference evidence="18 19" key="1">
    <citation type="submission" date="2018-10" db="EMBL/GenBank/DDBJ databases">
        <title>Genomic Encyclopedia of Archaeal and Bacterial Type Strains, Phase II (KMG-II): from individual species to whole genera.</title>
        <authorList>
            <person name="Goeker M."/>
        </authorList>
    </citation>
    <scope>NUCLEOTIDE SEQUENCE [LARGE SCALE GENOMIC DNA]</scope>
    <source>
        <strain evidence="18 19">DSM 16510</strain>
    </source>
</reference>
<feature type="binding site" evidence="15">
    <location>
        <position position="252"/>
    </location>
    <ligand>
        <name>Mg(2+)</name>
        <dbReference type="ChEBI" id="CHEBI:18420"/>
    </ligand>
</feature>
<keyword evidence="14 15" id="KW-0100">Branched-chain amino acid biosynthesis</keyword>
<dbReference type="InterPro" id="IPR024084">
    <property type="entry name" value="IsoPropMal-DH-like_dom"/>
</dbReference>
<comment type="catalytic activity">
    <reaction evidence="1 15 16">
        <text>(2R,3S)-3-isopropylmalate + NAD(+) = 4-methyl-2-oxopentanoate + CO2 + NADH</text>
        <dbReference type="Rhea" id="RHEA:32271"/>
        <dbReference type="ChEBI" id="CHEBI:16526"/>
        <dbReference type="ChEBI" id="CHEBI:17865"/>
        <dbReference type="ChEBI" id="CHEBI:35121"/>
        <dbReference type="ChEBI" id="CHEBI:57540"/>
        <dbReference type="ChEBI" id="CHEBI:57945"/>
        <dbReference type="EC" id="1.1.1.85"/>
    </reaction>
</comment>
<dbReference type="OrthoDB" id="9806254at2"/>
<keyword evidence="9 15" id="KW-0028">Amino-acid biosynthesis</keyword>
<keyword evidence="10 15" id="KW-0479">Metal-binding</keyword>
<feature type="binding site" evidence="15">
    <location>
        <position position="224"/>
    </location>
    <ligand>
        <name>Mg(2+)</name>
        <dbReference type="ChEBI" id="CHEBI:18420"/>
    </ligand>
</feature>
<keyword evidence="7 15" id="KW-0432">Leucine biosynthesis</keyword>
<dbReference type="PROSITE" id="PS00470">
    <property type="entry name" value="IDH_IMDH"/>
    <property type="match status" value="1"/>
</dbReference>
<feature type="site" description="Important for catalysis" evidence="15">
    <location>
        <position position="192"/>
    </location>
</feature>
<evidence type="ECO:0000256" key="1">
    <source>
        <dbReference type="ARBA" id="ARBA00000624"/>
    </source>
</evidence>
<gene>
    <name evidence="15" type="primary">leuB</name>
    <name evidence="18" type="ORF">BCF55_0196</name>
</gene>
<keyword evidence="15" id="KW-0464">Manganese</keyword>
<dbReference type="SUPFAM" id="SSF53659">
    <property type="entry name" value="Isocitrate/Isopropylmalate dehydrogenase-like"/>
    <property type="match status" value="1"/>
</dbReference>
<dbReference type="RefSeq" id="WP_121008916.1">
    <property type="nucleotide sequence ID" value="NZ_RCCJ01000001.1"/>
</dbReference>
<dbReference type="HAMAP" id="MF_01033">
    <property type="entry name" value="LeuB_type1"/>
    <property type="match status" value="1"/>
</dbReference>
<dbReference type="AlphaFoldDB" id="A0A497XM31"/>
<comment type="cofactor">
    <cofactor evidence="15 16">
        <name>Mg(2+)</name>
        <dbReference type="ChEBI" id="CHEBI:18420"/>
    </cofactor>
    <cofactor evidence="15 16">
        <name>Mn(2+)</name>
        <dbReference type="ChEBI" id="CHEBI:29035"/>
    </cofactor>
    <text evidence="15 16">Binds 1 Mg(2+) or Mn(2+) ion per subunit.</text>
</comment>
<dbReference type="EMBL" id="RCCJ01000001">
    <property type="protein sequence ID" value="RLJ69937.1"/>
    <property type="molecule type" value="Genomic_DNA"/>
</dbReference>
<dbReference type="Pfam" id="PF00180">
    <property type="entry name" value="Iso_dh"/>
    <property type="match status" value="1"/>
</dbReference>
<evidence type="ECO:0000313" key="19">
    <source>
        <dbReference type="Proteomes" id="UP000267841"/>
    </source>
</evidence>
<dbReference type="GO" id="GO:0003862">
    <property type="term" value="F:3-isopropylmalate dehydrogenase activity"/>
    <property type="evidence" value="ECO:0007669"/>
    <property type="project" value="UniProtKB-UniRule"/>
</dbReference>
<evidence type="ECO:0000256" key="16">
    <source>
        <dbReference type="RuleBase" id="RU004445"/>
    </source>
</evidence>
<comment type="similarity">
    <text evidence="5 15">Belongs to the isocitrate and isopropylmalate dehydrogenases family. LeuB type 1 subfamily.</text>
</comment>
<dbReference type="UniPathway" id="UPA00048">
    <property type="reaction ID" value="UER00072"/>
</dbReference>
<evidence type="ECO:0000256" key="7">
    <source>
        <dbReference type="ARBA" id="ARBA00022430"/>
    </source>
</evidence>
<feature type="domain" description="Isopropylmalate dehydrogenase-like" evidence="17">
    <location>
        <begin position="5"/>
        <end position="352"/>
    </location>
</feature>
<evidence type="ECO:0000256" key="3">
    <source>
        <dbReference type="ARBA" id="ARBA00004496"/>
    </source>
</evidence>
<evidence type="ECO:0000259" key="17">
    <source>
        <dbReference type="SMART" id="SM01329"/>
    </source>
</evidence>
<dbReference type="SMART" id="SM01329">
    <property type="entry name" value="Iso_dh"/>
    <property type="match status" value="1"/>
</dbReference>
<evidence type="ECO:0000256" key="11">
    <source>
        <dbReference type="ARBA" id="ARBA00022842"/>
    </source>
</evidence>
<dbReference type="EC" id="1.1.1.85" evidence="15"/>
<feature type="binding site" evidence="15">
    <location>
        <position position="135"/>
    </location>
    <ligand>
        <name>substrate</name>
    </ligand>
</feature>
<comment type="cofactor">
    <cofactor evidence="2">
        <name>Mn(2+)</name>
        <dbReference type="ChEBI" id="CHEBI:29035"/>
    </cofactor>
</comment>
<evidence type="ECO:0000256" key="9">
    <source>
        <dbReference type="ARBA" id="ARBA00022605"/>
    </source>
</evidence>
<evidence type="ECO:0000256" key="8">
    <source>
        <dbReference type="ARBA" id="ARBA00022490"/>
    </source>
</evidence>